<sequence>MPFINTKTTLPLDVSKKETLSDGLAQIAKDCLGKSENWLMTGFEEKADIYFRKTWTAAAYIEVKLCGHADSAAFSQMTEKICSLYEKELGLPGERIYVSYFPTPDWGWNGKNF</sequence>
<dbReference type="InterPro" id="IPR001398">
    <property type="entry name" value="Macrophage_inhib_fac"/>
</dbReference>
<dbReference type="EMBL" id="AP027742">
    <property type="protein sequence ID" value="BDZ78535.1"/>
    <property type="molecule type" value="Genomic_DNA"/>
</dbReference>
<dbReference type="PANTHER" id="PTHR11954">
    <property type="entry name" value="D-DOPACHROME DECARBOXYLASE"/>
    <property type="match status" value="1"/>
</dbReference>
<name>A0ABN6Z615_9FIRM</name>
<accession>A0ABN6Z615</accession>
<evidence type="ECO:0008006" key="4">
    <source>
        <dbReference type="Google" id="ProtNLM"/>
    </source>
</evidence>
<dbReference type="PANTHER" id="PTHR11954:SF6">
    <property type="entry name" value="MACROPHAGE MIGRATION INHIBITORY FACTOR"/>
    <property type="match status" value="1"/>
</dbReference>
<protein>
    <recommendedName>
        <fullName evidence="4">Macrophage migration inhibitory factor (MIF)</fullName>
    </recommendedName>
</protein>
<evidence type="ECO:0000313" key="3">
    <source>
        <dbReference type="Proteomes" id="UP001305815"/>
    </source>
</evidence>
<gene>
    <name evidence="2" type="ORF">Lac1_27180</name>
</gene>
<keyword evidence="3" id="KW-1185">Reference proteome</keyword>
<reference evidence="3" key="1">
    <citation type="journal article" date="2023" name="Int. J. Syst. Evol. Microbiol.">
        <title>Claveliimonas bilis gen. nov., sp. nov., deoxycholic acid-producing bacteria isolated from human faeces, and reclassification of Sellimonas monacensis Zenner et al. 2021 as Claveliimonas monacensis comb. nov.</title>
        <authorList>
            <person name="Hisatomi A."/>
            <person name="Kastawa N.W.E.P.G."/>
            <person name="Song I."/>
            <person name="Ohkuma M."/>
            <person name="Fukiya S."/>
            <person name="Sakamoto M."/>
        </authorList>
    </citation>
    <scope>NUCLEOTIDE SEQUENCE [LARGE SCALE GENOMIC DNA]</scope>
    <source>
        <strain evidence="3">12BBH14</strain>
    </source>
</reference>
<keyword evidence="1" id="KW-0413">Isomerase</keyword>
<organism evidence="2 3">
    <name type="scientific">Claveliimonas bilis</name>
    <dbReference type="NCBI Taxonomy" id="3028070"/>
    <lineage>
        <taxon>Bacteria</taxon>
        <taxon>Bacillati</taxon>
        <taxon>Bacillota</taxon>
        <taxon>Clostridia</taxon>
        <taxon>Lachnospirales</taxon>
        <taxon>Lachnospiraceae</taxon>
        <taxon>Claveliimonas</taxon>
    </lineage>
</organism>
<evidence type="ECO:0000256" key="1">
    <source>
        <dbReference type="ARBA" id="ARBA00023235"/>
    </source>
</evidence>
<evidence type="ECO:0000313" key="2">
    <source>
        <dbReference type="EMBL" id="BDZ78535.1"/>
    </source>
</evidence>
<dbReference type="Pfam" id="PF01187">
    <property type="entry name" value="MIF"/>
    <property type="match status" value="1"/>
</dbReference>
<dbReference type="Proteomes" id="UP001305815">
    <property type="component" value="Chromosome"/>
</dbReference>
<proteinExistence type="predicted"/>
<dbReference type="RefSeq" id="WP_256193039.1">
    <property type="nucleotide sequence ID" value="NZ_AP027742.1"/>
</dbReference>